<feature type="compositionally biased region" description="Polar residues" evidence="1">
    <location>
        <begin position="31"/>
        <end position="40"/>
    </location>
</feature>
<evidence type="ECO:0000256" key="1">
    <source>
        <dbReference type="SAM" id="MobiDB-lite"/>
    </source>
</evidence>
<keyword evidence="3" id="KW-1185">Reference proteome</keyword>
<name>A0AAP2DEF2_9BACT</name>
<gene>
    <name evidence="2" type="ORF">KK078_21800</name>
</gene>
<reference evidence="2 3" key="1">
    <citation type="submission" date="2021-05" db="EMBL/GenBank/DDBJ databases">
        <title>A Polyphasic approach of four new species of the genus Ohtaekwangia: Ohtaekwangia histidinii sp. nov., Ohtaekwangia cretensis sp. nov., Ohtaekwangia indiensis sp. nov., Ohtaekwangia reichenbachii sp. nov. from diverse environment.</title>
        <authorList>
            <person name="Octaviana S."/>
        </authorList>
    </citation>
    <scope>NUCLEOTIDE SEQUENCE [LARGE SCALE GENOMIC DNA]</scope>
    <source>
        <strain evidence="2 3">PWU37</strain>
    </source>
</reference>
<proteinExistence type="predicted"/>
<dbReference type="EMBL" id="JAHESC010000037">
    <property type="protein sequence ID" value="MBT1689215.1"/>
    <property type="molecule type" value="Genomic_DNA"/>
</dbReference>
<dbReference type="PROSITE" id="PS51257">
    <property type="entry name" value="PROKAR_LIPOPROTEIN"/>
    <property type="match status" value="1"/>
</dbReference>
<accession>A0AAP2DEF2</accession>
<evidence type="ECO:0000313" key="3">
    <source>
        <dbReference type="Proteomes" id="UP001319180"/>
    </source>
</evidence>
<dbReference type="Proteomes" id="UP001319180">
    <property type="component" value="Unassembled WGS sequence"/>
</dbReference>
<dbReference type="AlphaFoldDB" id="A0AAP2DEF2"/>
<dbReference type="RefSeq" id="WP_254092438.1">
    <property type="nucleotide sequence ID" value="NZ_JAHESC010000037.1"/>
</dbReference>
<protein>
    <submittedName>
        <fullName evidence="2">Uncharacterized protein</fullName>
    </submittedName>
</protein>
<comment type="caution">
    <text evidence="2">The sequence shown here is derived from an EMBL/GenBank/DDBJ whole genome shotgun (WGS) entry which is preliminary data.</text>
</comment>
<sequence length="298" mass="31846">MKKRYFVRGSMAILFLLAIGCSDPLNKESESSGPGKTLSTEEAARGGAGLTGITPDNVGAIHNNTLAAIQSQFAAGGVDPSSLEEADHYAAGYELQYFNANEIDVSESIVAASYPWRNGIFPISYQKSTICTNFDITAIADQLVLQPNTSVLINDAERTIIHDLFVSLEQYKNEEIGYPAMKDRVANLKEVWNQQGFNTALHEGDVSAYTLNVADASLTYWHEYEGSDPSGRVAALPGILVADAAGALGGAIGAGLDSWWNTGKVNWKSVGSWALGGAIGASVPGLRIFKKFYAVCPQ</sequence>
<organism evidence="2 3">
    <name type="scientific">Dawidia soli</name>
    <dbReference type="NCBI Taxonomy" id="2782352"/>
    <lineage>
        <taxon>Bacteria</taxon>
        <taxon>Pseudomonadati</taxon>
        <taxon>Bacteroidota</taxon>
        <taxon>Cytophagia</taxon>
        <taxon>Cytophagales</taxon>
        <taxon>Chryseotaleaceae</taxon>
        <taxon>Dawidia</taxon>
    </lineage>
</organism>
<evidence type="ECO:0000313" key="2">
    <source>
        <dbReference type="EMBL" id="MBT1689215.1"/>
    </source>
</evidence>
<feature type="region of interest" description="Disordered" evidence="1">
    <location>
        <begin position="28"/>
        <end position="49"/>
    </location>
</feature>